<dbReference type="EMBL" id="CP039354">
    <property type="protein sequence ID" value="QCE09056.1"/>
    <property type="molecule type" value="Genomic_DNA"/>
</dbReference>
<accession>A0A4D6N5N0</accession>
<reference evidence="2 3" key="1">
    <citation type="submission" date="2019-04" db="EMBL/GenBank/DDBJ databases">
        <title>An improved genome assembly and genetic linkage map for asparagus bean, Vigna unguiculata ssp. sesquipedialis.</title>
        <authorList>
            <person name="Xia Q."/>
            <person name="Zhang R."/>
            <person name="Dong Y."/>
        </authorList>
    </citation>
    <scope>NUCLEOTIDE SEQUENCE [LARGE SCALE GENOMIC DNA]</scope>
    <source>
        <tissue evidence="2">Leaf</tissue>
    </source>
</reference>
<evidence type="ECO:0000313" key="3">
    <source>
        <dbReference type="Proteomes" id="UP000501690"/>
    </source>
</evidence>
<keyword evidence="3" id="KW-1185">Reference proteome</keyword>
<dbReference type="Proteomes" id="UP000501690">
    <property type="component" value="Linkage Group LG10"/>
</dbReference>
<evidence type="ECO:0000256" key="1">
    <source>
        <dbReference type="SAM" id="MobiDB-lite"/>
    </source>
</evidence>
<sequence>MPFPPQPHISIMASSLNPHSKAFRSDKQSHISPPFNNSIKTYPPVSLRLTGPVQAREVLSLRRAPSRLGEDSSRGAADSARSRSGESLLA</sequence>
<organism evidence="2 3">
    <name type="scientific">Vigna unguiculata</name>
    <name type="common">Cowpea</name>
    <dbReference type="NCBI Taxonomy" id="3917"/>
    <lineage>
        <taxon>Eukaryota</taxon>
        <taxon>Viridiplantae</taxon>
        <taxon>Streptophyta</taxon>
        <taxon>Embryophyta</taxon>
        <taxon>Tracheophyta</taxon>
        <taxon>Spermatophyta</taxon>
        <taxon>Magnoliopsida</taxon>
        <taxon>eudicotyledons</taxon>
        <taxon>Gunneridae</taxon>
        <taxon>Pentapetalae</taxon>
        <taxon>rosids</taxon>
        <taxon>fabids</taxon>
        <taxon>Fabales</taxon>
        <taxon>Fabaceae</taxon>
        <taxon>Papilionoideae</taxon>
        <taxon>50 kb inversion clade</taxon>
        <taxon>NPAAA clade</taxon>
        <taxon>indigoferoid/millettioid clade</taxon>
        <taxon>Phaseoleae</taxon>
        <taxon>Vigna</taxon>
    </lineage>
</organism>
<name>A0A4D6N5N0_VIGUN</name>
<gene>
    <name evidence="2" type="ORF">DEO72_LG10g275</name>
</gene>
<feature type="region of interest" description="Disordered" evidence="1">
    <location>
        <begin position="60"/>
        <end position="90"/>
    </location>
</feature>
<protein>
    <submittedName>
        <fullName evidence="2">Uncharacterized protein</fullName>
    </submittedName>
</protein>
<evidence type="ECO:0000313" key="2">
    <source>
        <dbReference type="EMBL" id="QCE09056.1"/>
    </source>
</evidence>
<proteinExistence type="predicted"/>
<dbReference type="AlphaFoldDB" id="A0A4D6N5N0"/>